<keyword evidence="2" id="KW-1185">Reference proteome</keyword>
<dbReference type="VEuPathDB" id="FungiDB:RhiirFUN_025915"/>
<name>A0A2I1FV46_9GLOM</name>
<comment type="caution">
    <text evidence="1">The sequence shown here is derived from an EMBL/GenBank/DDBJ whole genome shotgun (WGS) entry which is preliminary data.</text>
</comment>
<dbReference type="CDD" id="cd00167">
    <property type="entry name" value="SANT"/>
    <property type="match status" value="1"/>
</dbReference>
<reference evidence="1 2" key="1">
    <citation type="submission" date="2015-10" db="EMBL/GenBank/DDBJ databases">
        <title>Genome analyses suggest a sexual origin of heterokaryosis in a supposedly ancient asexual fungus.</title>
        <authorList>
            <person name="Ropars J."/>
            <person name="Sedzielewska K."/>
            <person name="Noel J."/>
            <person name="Charron P."/>
            <person name="Farinelli L."/>
            <person name="Marton T."/>
            <person name="Kruger M."/>
            <person name="Pelin A."/>
            <person name="Brachmann A."/>
            <person name="Corradi N."/>
        </authorList>
    </citation>
    <scope>NUCLEOTIDE SEQUENCE [LARGE SCALE GENOMIC DNA]</scope>
    <source>
        <strain evidence="1 2">A4</strain>
    </source>
</reference>
<sequence>MPLFSDEDNKRIRYHLKMWGHLDDRFVRISELMPQFTPKQISYHWKNILDPQLYCPKNKSTTNFWNLKRKSPGKYRIEEKKQEFRTAQKYIVVPTCNFPITSSRNYYTVSIADSYPCHSTNRDLMIHNYSGQTNSSE</sequence>
<proteinExistence type="predicted"/>
<dbReference type="VEuPathDB" id="FungiDB:FUN_022138"/>
<organism evidence="1 2">
    <name type="scientific">Rhizophagus irregularis</name>
    <dbReference type="NCBI Taxonomy" id="588596"/>
    <lineage>
        <taxon>Eukaryota</taxon>
        <taxon>Fungi</taxon>
        <taxon>Fungi incertae sedis</taxon>
        <taxon>Mucoromycota</taxon>
        <taxon>Glomeromycotina</taxon>
        <taxon>Glomeromycetes</taxon>
        <taxon>Glomerales</taxon>
        <taxon>Glomeraceae</taxon>
        <taxon>Rhizophagus</taxon>
    </lineage>
</organism>
<dbReference type="VEuPathDB" id="FungiDB:RhiirA1_388790"/>
<evidence type="ECO:0000313" key="1">
    <source>
        <dbReference type="EMBL" id="PKY38240.1"/>
    </source>
</evidence>
<dbReference type="InterPro" id="IPR009057">
    <property type="entry name" value="Homeodomain-like_sf"/>
</dbReference>
<dbReference type="SUPFAM" id="SSF46689">
    <property type="entry name" value="Homeodomain-like"/>
    <property type="match status" value="1"/>
</dbReference>
<dbReference type="EMBL" id="LLXI01000021">
    <property type="protein sequence ID" value="PKY38240.1"/>
    <property type="molecule type" value="Genomic_DNA"/>
</dbReference>
<dbReference type="InterPro" id="IPR001005">
    <property type="entry name" value="SANT/Myb"/>
</dbReference>
<dbReference type="OrthoDB" id="2303265at2759"/>
<accession>A0A2I1FV46</accession>
<gene>
    <name evidence="1" type="ORF">RhiirA4_451196</name>
</gene>
<evidence type="ECO:0000313" key="2">
    <source>
        <dbReference type="Proteomes" id="UP000234323"/>
    </source>
</evidence>
<evidence type="ECO:0008006" key="3">
    <source>
        <dbReference type="Google" id="ProtNLM"/>
    </source>
</evidence>
<dbReference type="AlphaFoldDB" id="A0A2I1FV46"/>
<dbReference type="Proteomes" id="UP000234323">
    <property type="component" value="Unassembled WGS sequence"/>
</dbReference>
<protein>
    <recommendedName>
        <fullName evidence="3">HTH myb-type domain-containing protein</fullName>
    </recommendedName>
</protein>